<dbReference type="InterPro" id="IPR020067">
    <property type="entry name" value="Frizzled_dom"/>
</dbReference>
<evidence type="ECO:0000256" key="4">
    <source>
        <dbReference type="ARBA" id="ARBA00022729"/>
    </source>
</evidence>
<dbReference type="InterPro" id="IPR036790">
    <property type="entry name" value="Frizzled_dom_sf"/>
</dbReference>
<feature type="transmembrane region" description="Helical" evidence="10">
    <location>
        <begin position="273"/>
        <end position="296"/>
    </location>
</feature>
<feature type="transmembrane region" description="Helical" evidence="10">
    <location>
        <begin position="316"/>
        <end position="337"/>
    </location>
</feature>
<dbReference type="Gene3D" id="1.10.2000.10">
    <property type="entry name" value="Frizzled cysteine-rich domain"/>
    <property type="match status" value="1"/>
</dbReference>
<sequence length="590" mass="66788">MRVFYSLFLFLFFYYPFIDAQQYYPIDPTGKCEPYIGDTSITPCSKYLTNPKSIYVSSTTNQTSAMESLDLYFRLLGSTGPTCQNAYTFSTLCSVFLPECEVFIDNSTNKEISIPKRTCLDTCNSVTQDCQITAYFNCKQLEPTSGLPLFPKEYTEYNLTTYGGGFNYTLQCYDPPKSNETIVTGSCPFPLIFRNRTKMGDGSGFDDSENLGYTFVNDDSYCTIPCPAPIFSEKQWDNIFTTSDVLSMISLISSIYLFITYMVINKKRNKYDYFFSFFVGSIILMSIAGTIGFSVGGTRKLICPEINRRGTYNDPAVAAAGWIFQFAIINAILWFSINSFELWFQIKFIKRKLDLLKFYIPVVLIISISLSVPLSAIGQFNAGLGNFVVWIESGTYQNWFFWGPLGFVLTIGTTFIGLVIWEIYKIVSSTNKSDFFKLQLKPLLNILLIYLTFIYMFGYNFYIHNSSKDFYGSSDEFKDCIINTDGLNCRIKGPPYSSILMFVFCLRIYGVYCFALYGFSPKTRSIWSNSFIFNNSMANKLKSLYSNSGTSTTKGGSSTIDIKLSTNMNTSMDSGGGKSSSMEPDDIIIY</sequence>
<dbReference type="PROSITE" id="PS50038">
    <property type="entry name" value="FZ"/>
    <property type="match status" value="1"/>
</dbReference>
<feature type="transmembrane region" description="Helical" evidence="10">
    <location>
        <begin position="442"/>
        <end position="463"/>
    </location>
</feature>
<evidence type="ECO:0000313" key="14">
    <source>
        <dbReference type="Proteomes" id="UP001344447"/>
    </source>
</evidence>
<keyword evidence="3 10" id="KW-0812">Transmembrane</keyword>
<comment type="caution">
    <text evidence="13">The sequence shown here is derived from an EMBL/GenBank/DDBJ whole genome shotgun (WGS) entry which is preliminary data.</text>
</comment>
<dbReference type="GO" id="GO:0016020">
    <property type="term" value="C:membrane"/>
    <property type="evidence" value="ECO:0007669"/>
    <property type="project" value="UniProtKB-SubCell"/>
</dbReference>
<feature type="transmembrane region" description="Helical" evidence="10">
    <location>
        <begin position="245"/>
        <end position="264"/>
    </location>
</feature>
<feature type="transmembrane region" description="Helical" evidence="10">
    <location>
        <begin position="499"/>
        <end position="519"/>
    </location>
</feature>
<dbReference type="Proteomes" id="UP001344447">
    <property type="component" value="Unassembled WGS sequence"/>
</dbReference>
<keyword evidence="14" id="KW-1185">Reference proteome</keyword>
<reference evidence="13 14" key="1">
    <citation type="submission" date="2023-11" db="EMBL/GenBank/DDBJ databases">
        <title>Dfirmibasis_genome.</title>
        <authorList>
            <person name="Edelbroek B."/>
            <person name="Kjellin J."/>
            <person name="Jerlstrom-Hultqvist J."/>
            <person name="Soderbom F."/>
        </authorList>
    </citation>
    <scope>NUCLEOTIDE SEQUENCE [LARGE SCALE GENOMIC DNA]</scope>
    <source>
        <strain evidence="13 14">TNS-C-14</strain>
    </source>
</reference>
<comment type="similarity">
    <text evidence="2">Belongs to the G-protein coupled receptor Fz/Smo family.</text>
</comment>
<accession>A0AAN7TWA2</accession>
<keyword evidence="9" id="KW-0325">Glycoprotein</keyword>
<keyword evidence="4 11" id="KW-0732">Signal</keyword>
<evidence type="ECO:0000256" key="11">
    <source>
        <dbReference type="SAM" id="SignalP"/>
    </source>
</evidence>
<feature type="domain" description="FZ" evidence="12">
    <location>
        <begin position="27"/>
        <end position="190"/>
    </location>
</feature>
<keyword evidence="8" id="KW-0675">Receptor</keyword>
<evidence type="ECO:0000256" key="2">
    <source>
        <dbReference type="ARBA" id="ARBA00008077"/>
    </source>
</evidence>
<feature type="signal peptide" evidence="11">
    <location>
        <begin position="1"/>
        <end position="20"/>
    </location>
</feature>
<keyword evidence="6 10" id="KW-0472">Membrane</keyword>
<comment type="subcellular location">
    <subcellularLocation>
        <location evidence="1">Membrane</location>
        <topology evidence="1">Multi-pass membrane protein</topology>
    </subcellularLocation>
</comment>
<evidence type="ECO:0000256" key="6">
    <source>
        <dbReference type="ARBA" id="ARBA00023136"/>
    </source>
</evidence>
<evidence type="ECO:0000256" key="3">
    <source>
        <dbReference type="ARBA" id="ARBA00022692"/>
    </source>
</evidence>
<dbReference type="AlphaFoldDB" id="A0AAN7TWA2"/>
<gene>
    <name evidence="13" type="ORF">RB653_001036</name>
</gene>
<dbReference type="PANTHER" id="PTHR31787:SF12">
    <property type="entry name" value="FRIZZLED AND SMOOTHENED-LIKE PROTEIN K"/>
    <property type="match status" value="1"/>
</dbReference>
<proteinExistence type="inferred from homology"/>
<feature type="transmembrane region" description="Helical" evidence="10">
    <location>
        <begin position="358"/>
        <end position="379"/>
    </location>
</feature>
<keyword evidence="5 10" id="KW-1133">Transmembrane helix</keyword>
<keyword evidence="7" id="KW-1015">Disulfide bond</keyword>
<dbReference type="InterPro" id="IPR050949">
    <property type="entry name" value="GPCR_Fz/Smo-like"/>
</dbReference>
<evidence type="ECO:0000256" key="9">
    <source>
        <dbReference type="ARBA" id="ARBA00023180"/>
    </source>
</evidence>
<feature type="transmembrane region" description="Helical" evidence="10">
    <location>
        <begin position="399"/>
        <end position="421"/>
    </location>
</feature>
<dbReference type="PANTHER" id="PTHR31787">
    <property type="entry name" value="G-PROTEIN-COUPLED RECEPTOR GPCR FAMILY PROTEIN"/>
    <property type="match status" value="1"/>
</dbReference>
<dbReference type="Gene3D" id="1.20.1070.10">
    <property type="entry name" value="Rhodopsin 7-helix transmembrane proteins"/>
    <property type="match status" value="1"/>
</dbReference>
<name>A0AAN7TWA2_9MYCE</name>
<evidence type="ECO:0000256" key="5">
    <source>
        <dbReference type="ARBA" id="ARBA00022989"/>
    </source>
</evidence>
<evidence type="ECO:0000259" key="12">
    <source>
        <dbReference type="PROSITE" id="PS50038"/>
    </source>
</evidence>
<protein>
    <recommendedName>
        <fullName evidence="12">FZ domain-containing protein</fullName>
    </recommendedName>
</protein>
<evidence type="ECO:0000256" key="8">
    <source>
        <dbReference type="ARBA" id="ARBA00023170"/>
    </source>
</evidence>
<organism evidence="13 14">
    <name type="scientific">Dictyostelium firmibasis</name>
    <dbReference type="NCBI Taxonomy" id="79012"/>
    <lineage>
        <taxon>Eukaryota</taxon>
        <taxon>Amoebozoa</taxon>
        <taxon>Evosea</taxon>
        <taxon>Eumycetozoa</taxon>
        <taxon>Dictyostelia</taxon>
        <taxon>Dictyosteliales</taxon>
        <taxon>Dictyosteliaceae</taxon>
        <taxon>Dictyostelium</taxon>
    </lineage>
</organism>
<evidence type="ECO:0000256" key="10">
    <source>
        <dbReference type="SAM" id="Phobius"/>
    </source>
</evidence>
<dbReference type="EMBL" id="JAVFKY010000002">
    <property type="protein sequence ID" value="KAK5581009.1"/>
    <property type="molecule type" value="Genomic_DNA"/>
</dbReference>
<evidence type="ECO:0000313" key="13">
    <source>
        <dbReference type="EMBL" id="KAK5581009.1"/>
    </source>
</evidence>
<feature type="chain" id="PRO_5042819054" description="FZ domain-containing protein" evidence="11">
    <location>
        <begin position="21"/>
        <end position="590"/>
    </location>
</feature>
<evidence type="ECO:0000256" key="1">
    <source>
        <dbReference type="ARBA" id="ARBA00004141"/>
    </source>
</evidence>
<evidence type="ECO:0000256" key="7">
    <source>
        <dbReference type="ARBA" id="ARBA00023157"/>
    </source>
</evidence>